<dbReference type="RefSeq" id="WP_160196267.1">
    <property type="nucleotide sequence ID" value="NZ_QXXA01000004.1"/>
</dbReference>
<proteinExistence type="predicted"/>
<sequence>MKEDFYKELKSLLKCIEYLYVSTGVFITITVIDLDKVEGLIDIIALLITIGFGMIFWLPLTISSLVSKVL</sequence>
<feature type="transmembrane region" description="Helical" evidence="1">
    <location>
        <begin position="12"/>
        <end position="32"/>
    </location>
</feature>
<keyword evidence="3" id="KW-1185">Reference proteome</keyword>
<reference evidence="2 3" key="1">
    <citation type="submission" date="2018-08" db="EMBL/GenBank/DDBJ databases">
        <title>Murine metabolic-syndrome-specific gut microbial biobank.</title>
        <authorList>
            <person name="Liu C."/>
        </authorList>
    </citation>
    <scope>NUCLEOTIDE SEQUENCE [LARGE SCALE GENOMIC DNA]</scope>
    <source>
        <strain evidence="2 3">583</strain>
    </source>
</reference>
<feature type="transmembrane region" description="Helical" evidence="1">
    <location>
        <begin position="44"/>
        <end position="66"/>
    </location>
</feature>
<dbReference type="Proteomes" id="UP000467132">
    <property type="component" value="Unassembled WGS sequence"/>
</dbReference>
<keyword evidence="1" id="KW-1133">Transmembrane helix</keyword>
<keyword evidence="1" id="KW-0812">Transmembrane</keyword>
<name>A0A845QXA3_9CLOT</name>
<gene>
    <name evidence="2" type="ORF">D3Z33_02775</name>
</gene>
<accession>A0A845QXA3</accession>
<evidence type="ECO:0000313" key="2">
    <source>
        <dbReference type="EMBL" id="NBI05778.1"/>
    </source>
</evidence>
<comment type="caution">
    <text evidence="2">The sequence shown here is derived from an EMBL/GenBank/DDBJ whole genome shotgun (WGS) entry which is preliminary data.</text>
</comment>
<evidence type="ECO:0000256" key="1">
    <source>
        <dbReference type="SAM" id="Phobius"/>
    </source>
</evidence>
<evidence type="ECO:0000313" key="3">
    <source>
        <dbReference type="Proteomes" id="UP000467132"/>
    </source>
</evidence>
<dbReference type="AlphaFoldDB" id="A0A845QXA3"/>
<keyword evidence="1" id="KW-0472">Membrane</keyword>
<organism evidence="2 3">
    <name type="scientific">Senegalia massiliensis</name>
    <dbReference type="NCBI Taxonomy" id="1720316"/>
    <lineage>
        <taxon>Bacteria</taxon>
        <taxon>Bacillati</taxon>
        <taxon>Bacillota</taxon>
        <taxon>Clostridia</taxon>
        <taxon>Eubacteriales</taxon>
        <taxon>Clostridiaceae</taxon>
        <taxon>Senegalia</taxon>
    </lineage>
</organism>
<protein>
    <submittedName>
        <fullName evidence="2">Uncharacterized protein</fullName>
    </submittedName>
</protein>
<dbReference type="EMBL" id="QXXA01000004">
    <property type="protein sequence ID" value="NBI05778.1"/>
    <property type="molecule type" value="Genomic_DNA"/>
</dbReference>